<keyword evidence="1" id="KW-0175">Coiled coil</keyword>
<name>A0A120F7U9_9ACTN</name>
<evidence type="ECO:0000256" key="1">
    <source>
        <dbReference type="SAM" id="Coils"/>
    </source>
</evidence>
<feature type="region of interest" description="Disordered" evidence="2">
    <location>
        <begin position="138"/>
        <end position="175"/>
    </location>
</feature>
<reference evidence="4" key="1">
    <citation type="submission" date="2016-06" db="EMBL/GenBank/DDBJ databases">
        <authorList>
            <person name="Varghese N."/>
            <person name="Submissions Spin"/>
        </authorList>
    </citation>
    <scope>NUCLEOTIDE SEQUENCE [LARGE SCALE GENOMIC DNA]</scope>
    <source>
        <strain evidence="4">DSM 44983</strain>
    </source>
</reference>
<keyword evidence="4" id="KW-1185">Reference proteome</keyword>
<gene>
    <name evidence="3" type="ORF">GA0070623_0234</name>
</gene>
<evidence type="ECO:0000313" key="3">
    <source>
        <dbReference type="EMBL" id="SCG36695.1"/>
    </source>
</evidence>
<dbReference type="RefSeq" id="WP_067312801.1">
    <property type="nucleotide sequence ID" value="NZ_LRMV01000138.1"/>
</dbReference>
<evidence type="ECO:0000313" key="4">
    <source>
        <dbReference type="Proteomes" id="UP000198226"/>
    </source>
</evidence>
<feature type="compositionally biased region" description="Low complexity" evidence="2">
    <location>
        <begin position="143"/>
        <end position="160"/>
    </location>
</feature>
<evidence type="ECO:0000256" key="2">
    <source>
        <dbReference type="SAM" id="MobiDB-lite"/>
    </source>
</evidence>
<dbReference type="EMBL" id="LT607752">
    <property type="protein sequence ID" value="SCG36695.1"/>
    <property type="molecule type" value="Genomic_DNA"/>
</dbReference>
<organism evidence="3 4">
    <name type="scientific">Micromonospora rifamycinica</name>
    <dbReference type="NCBI Taxonomy" id="291594"/>
    <lineage>
        <taxon>Bacteria</taxon>
        <taxon>Bacillati</taxon>
        <taxon>Actinomycetota</taxon>
        <taxon>Actinomycetes</taxon>
        <taxon>Micromonosporales</taxon>
        <taxon>Micromonosporaceae</taxon>
        <taxon>Micromonospora</taxon>
    </lineage>
</organism>
<proteinExistence type="predicted"/>
<dbReference type="AlphaFoldDB" id="A0A120F7U9"/>
<feature type="coiled-coil region" evidence="1">
    <location>
        <begin position="29"/>
        <end position="56"/>
    </location>
</feature>
<accession>A0A120F7U9</accession>
<protein>
    <submittedName>
        <fullName evidence="3">Uncharacterized protein</fullName>
    </submittedName>
</protein>
<sequence>MRFSVVDSGYDPRQVDFCLDELAVRLTRLAARAEVLAGAERDADQLRQEATLLLALVDRRRADGDRAAARPADDRTAVDLLARARGELDAAREEARYVRERVYAEAVEARREFEASLRARRHRADRTDHLLGGLTVESVPVDTPTAAAGGVPATRPATGTDEAPVDQPEPGTRVA</sequence>
<dbReference type="Proteomes" id="UP000198226">
    <property type="component" value="Chromosome I"/>
</dbReference>